<evidence type="ECO:0000313" key="2">
    <source>
        <dbReference type="Proteomes" id="UP000240254"/>
    </source>
</evidence>
<dbReference type="AlphaFoldDB" id="A0A2T3IF18"/>
<name>A0A2T3IF18_9GAMM</name>
<protein>
    <submittedName>
        <fullName evidence="1">DUF3150 domain-containing protein</fullName>
    </submittedName>
</protein>
<reference evidence="1 2" key="1">
    <citation type="submission" date="2018-03" db="EMBL/GenBank/DDBJ databases">
        <title>Whole genome sequencing of Histamine producing bacteria.</title>
        <authorList>
            <person name="Butler K."/>
        </authorList>
    </citation>
    <scope>NUCLEOTIDE SEQUENCE [LARGE SCALE GENOMIC DNA]</scope>
    <source>
        <strain evidence="1 2">BS2</strain>
    </source>
</reference>
<comment type="caution">
    <text evidence="1">The sequence shown here is derived from an EMBL/GenBank/DDBJ whole genome shotgun (WGS) entry which is preliminary data.</text>
</comment>
<dbReference type="InterPro" id="IPR021496">
    <property type="entry name" value="DUF3150"/>
</dbReference>
<proteinExistence type="predicted"/>
<dbReference type="OrthoDB" id="8900573at2"/>
<dbReference type="EMBL" id="PYMK01000029">
    <property type="protein sequence ID" value="PSU24103.1"/>
    <property type="molecule type" value="Genomic_DNA"/>
</dbReference>
<sequence length="344" mass="38806">MCCSNFLALRGINMKDQHDTSTIDIDDAIAQQTEQVGDKASAMENGLTQISVIVSGRDGEKTITETTTMFEGKAIDCSVLKNPRLEWFPKDKLKFKGTLERNAQRKIAKYGISYGTSVVIPVEDEGKLKEELLDIQSKFFECVEDLRNNFDTWLEEHIKEKAQEQPEVEAIIRKIAMSPDEFCDAFKFEVMPSMYFKPYLNEEVDRVVDVLKHSLYDDIAKAADKMLQDTFLGHDKKTQKAITPIRHLRQKVEKMSFIDPRFDSLLDEIDEVLSEVPLKGAVEGNPLRAITGMLANMADPALLKTSIIQRNSVTESDDFTDTSLDEVDVQTVDSGPSTSGFGEW</sequence>
<organism evidence="1 2">
    <name type="scientific">Photobacterium aquimaris</name>
    <dbReference type="NCBI Taxonomy" id="512643"/>
    <lineage>
        <taxon>Bacteria</taxon>
        <taxon>Pseudomonadati</taxon>
        <taxon>Pseudomonadota</taxon>
        <taxon>Gammaproteobacteria</taxon>
        <taxon>Vibrionales</taxon>
        <taxon>Vibrionaceae</taxon>
        <taxon>Photobacterium</taxon>
    </lineage>
</organism>
<dbReference type="Pfam" id="PF11348">
    <property type="entry name" value="DUF3150"/>
    <property type="match status" value="1"/>
</dbReference>
<gene>
    <name evidence="1" type="ORF">CTM88_19180</name>
</gene>
<dbReference type="Proteomes" id="UP000240254">
    <property type="component" value="Unassembled WGS sequence"/>
</dbReference>
<evidence type="ECO:0000313" key="1">
    <source>
        <dbReference type="EMBL" id="PSU24103.1"/>
    </source>
</evidence>
<accession>A0A2T3IF18</accession>